<dbReference type="AlphaFoldDB" id="A0A4V3ISY6"/>
<evidence type="ECO:0000313" key="3">
    <source>
        <dbReference type="EMBL" id="TFD62761.1"/>
    </source>
</evidence>
<comment type="similarity">
    <text evidence="1">Belongs to the PemK/MazF family.</text>
</comment>
<organism evidence="3 4">
    <name type="scientific">Cryobacterium suzukii</name>
    <dbReference type="NCBI Taxonomy" id="1259198"/>
    <lineage>
        <taxon>Bacteria</taxon>
        <taxon>Bacillati</taxon>
        <taxon>Actinomycetota</taxon>
        <taxon>Actinomycetes</taxon>
        <taxon>Micrococcales</taxon>
        <taxon>Microbacteriaceae</taxon>
        <taxon>Cryobacterium</taxon>
    </lineage>
</organism>
<accession>A0A4V3ISY6</accession>
<dbReference type="GO" id="GO:0003677">
    <property type="term" value="F:DNA binding"/>
    <property type="evidence" value="ECO:0007669"/>
    <property type="project" value="InterPro"/>
</dbReference>
<dbReference type="InterPro" id="IPR011067">
    <property type="entry name" value="Plasmid_toxin/cell-grow_inhib"/>
</dbReference>
<gene>
    <name evidence="3" type="ORF">E3T39_02170</name>
</gene>
<evidence type="ECO:0000313" key="4">
    <source>
        <dbReference type="Proteomes" id="UP000298170"/>
    </source>
</evidence>
<dbReference type="PANTHER" id="PTHR33988:SF2">
    <property type="entry name" value="ENDORIBONUCLEASE MAZF"/>
    <property type="match status" value="1"/>
</dbReference>
<dbReference type="EMBL" id="SOHJ01000002">
    <property type="protein sequence ID" value="TFD62761.1"/>
    <property type="molecule type" value="Genomic_DNA"/>
</dbReference>
<dbReference type="Gene3D" id="2.30.30.110">
    <property type="match status" value="1"/>
</dbReference>
<comment type="caution">
    <text evidence="3">The sequence shown here is derived from an EMBL/GenBank/DDBJ whole genome shotgun (WGS) entry which is preliminary data.</text>
</comment>
<dbReference type="GO" id="GO:0004521">
    <property type="term" value="F:RNA endonuclease activity"/>
    <property type="evidence" value="ECO:0007669"/>
    <property type="project" value="TreeGrafter"/>
</dbReference>
<keyword evidence="2" id="KW-1277">Toxin-antitoxin system</keyword>
<dbReference type="SUPFAM" id="SSF50118">
    <property type="entry name" value="Cell growth inhibitor/plasmid maintenance toxic component"/>
    <property type="match status" value="1"/>
</dbReference>
<dbReference type="RefSeq" id="WP_134513108.1">
    <property type="nucleotide sequence ID" value="NZ_SOHJ01000002.1"/>
</dbReference>
<evidence type="ECO:0000256" key="1">
    <source>
        <dbReference type="ARBA" id="ARBA00007521"/>
    </source>
</evidence>
<dbReference type="GO" id="GO:0006402">
    <property type="term" value="P:mRNA catabolic process"/>
    <property type="evidence" value="ECO:0007669"/>
    <property type="project" value="TreeGrafter"/>
</dbReference>
<name>A0A4V3ISY6_9MICO</name>
<keyword evidence="4" id="KW-1185">Reference proteome</keyword>
<dbReference type="Proteomes" id="UP000298170">
    <property type="component" value="Unassembled WGS sequence"/>
</dbReference>
<dbReference type="InterPro" id="IPR003477">
    <property type="entry name" value="PemK-like"/>
</dbReference>
<evidence type="ECO:0000256" key="2">
    <source>
        <dbReference type="ARBA" id="ARBA00022649"/>
    </source>
</evidence>
<protein>
    <submittedName>
        <fullName evidence="3">Type II toxin-antitoxin system PemK/MazF family toxin</fullName>
    </submittedName>
</protein>
<reference evidence="3 4" key="1">
    <citation type="submission" date="2019-03" db="EMBL/GenBank/DDBJ databases">
        <title>Genomics of glacier-inhabiting Cryobacterium strains.</title>
        <authorList>
            <person name="Liu Q."/>
            <person name="Xin Y.-H."/>
        </authorList>
    </citation>
    <scope>NUCLEOTIDE SEQUENCE [LARGE SCALE GENOMIC DNA]</scope>
    <source>
        <strain evidence="3 4">Sr39</strain>
    </source>
</reference>
<dbReference type="PANTHER" id="PTHR33988">
    <property type="entry name" value="ENDORIBONUCLEASE MAZF-RELATED"/>
    <property type="match status" value="1"/>
</dbReference>
<dbReference type="Pfam" id="PF02452">
    <property type="entry name" value="PemK_toxin"/>
    <property type="match status" value="1"/>
</dbReference>
<sequence>MRAIHIAHLDKARPVLVLTRELVRPHLTRVTVAPITSTVRGLSTEVAVGQANGLDQDCVVSCDNVVTIPVASLGRQIGFLLPTQEAQLSAAIQTAFDLD</sequence>
<proteinExistence type="inferred from homology"/>
<dbReference type="GO" id="GO:0016075">
    <property type="term" value="P:rRNA catabolic process"/>
    <property type="evidence" value="ECO:0007669"/>
    <property type="project" value="TreeGrafter"/>
</dbReference>
<dbReference type="OrthoDB" id="5419693at2"/>